<accession>A0A9X8E717</accession>
<reference evidence="2 3" key="1">
    <citation type="journal article" date="2018" name="J. Invertebr. Pathol.">
        <title>New genotyping method for the causative agent of crayfish plague (Aphanomyces astaci) based on whole genome data.</title>
        <authorList>
            <person name="Minardi D."/>
            <person name="Studholme D.J."/>
            <person name="van der Giezen M."/>
            <person name="Pretto T."/>
            <person name="Oidtmann B."/>
        </authorList>
    </citation>
    <scope>NUCLEOTIDE SEQUENCE [LARGE SCALE GENOMIC DNA]</scope>
    <source>
        <strain evidence="2 3">KB13</strain>
    </source>
</reference>
<organism evidence="2 3">
    <name type="scientific">Aphanomyces astaci</name>
    <name type="common">Crayfish plague agent</name>
    <dbReference type="NCBI Taxonomy" id="112090"/>
    <lineage>
        <taxon>Eukaryota</taxon>
        <taxon>Sar</taxon>
        <taxon>Stramenopiles</taxon>
        <taxon>Oomycota</taxon>
        <taxon>Saprolegniomycetes</taxon>
        <taxon>Saprolegniales</taxon>
        <taxon>Verrucalvaceae</taxon>
        <taxon>Aphanomyces</taxon>
    </lineage>
</organism>
<dbReference type="Proteomes" id="UP000275652">
    <property type="component" value="Unassembled WGS sequence"/>
</dbReference>
<evidence type="ECO:0000313" key="3">
    <source>
        <dbReference type="Proteomes" id="UP000275652"/>
    </source>
</evidence>
<proteinExistence type="predicted"/>
<feature type="compositionally biased region" description="Basic and acidic residues" evidence="1">
    <location>
        <begin position="1"/>
        <end position="11"/>
    </location>
</feature>
<feature type="region of interest" description="Disordered" evidence="1">
    <location>
        <begin position="191"/>
        <end position="291"/>
    </location>
</feature>
<feature type="compositionally biased region" description="Acidic residues" evidence="1">
    <location>
        <begin position="29"/>
        <end position="41"/>
    </location>
</feature>
<protein>
    <submittedName>
        <fullName evidence="2">Uncharacterized protein</fullName>
    </submittedName>
</protein>
<dbReference type="AlphaFoldDB" id="A0A9X8E717"/>
<dbReference type="EMBL" id="QUTI01018692">
    <property type="protein sequence ID" value="RLO10070.1"/>
    <property type="molecule type" value="Genomic_DNA"/>
</dbReference>
<feature type="region of interest" description="Disordered" evidence="1">
    <location>
        <begin position="1"/>
        <end position="79"/>
    </location>
</feature>
<evidence type="ECO:0000313" key="2">
    <source>
        <dbReference type="EMBL" id="RLO10070.1"/>
    </source>
</evidence>
<name>A0A9X8E717_APHAT</name>
<evidence type="ECO:0000256" key="1">
    <source>
        <dbReference type="SAM" id="MobiDB-lite"/>
    </source>
</evidence>
<comment type="caution">
    <text evidence="2">The sequence shown here is derived from an EMBL/GenBank/DDBJ whole genome shotgun (WGS) entry which is preliminary data.</text>
</comment>
<feature type="compositionally biased region" description="Basic and acidic residues" evidence="1">
    <location>
        <begin position="48"/>
        <end position="78"/>
    </location>
</feature>
<gene>
    <name evidence="2" type="ORF">DYB28_011036</name>
</gene>
<feature type="region of interest" description="Disordered" evidence="1">
    <location>
        <begin position="117"/>
        <end position="146"/>
    </location>
</feature>
<feature type="compositionally biased region" description="Basic residues" evidence="1">
    <location>
        <begin position="118"/>
        <end position="127"/>
    </location>
</feature>
<feature type="compositionally biased region" description="Polar residues" evidence="1">
    <location>
        <begin position="130"/>
        <end position="143"/>
    </location>
</feature>
<sequence length="291" mass="31675">MKQQQHDDLVPRKKRKLPKLEDDGTTASGDEESHGEDDEQSEIASATHHLEEDNDKKPTDKADDAVAADKKELPKKDTAATAPVIPMTAMMFPMTMMMPMMLPFPQGSGVGLVDEIPKKKKRGRPSKKSLAQQSTPSINSADQPLSMPMWPFGMPLMPMGFKFPMNPIMVAPQVKNGKDHDGSATASVMKAGSVEDHSSTANVSREVLADDLKKKVRSTSGKPRGRPRTRPRPGDVISRPKLMNLAPAVLYDHINGGGPLDKDPKEEEEDEDDDPNKGGGSQALLPGERVV</sequence>